<keyword evidence="2" id="KW-0808">Transferase</keyword>
<dbReference type="InterPro" id="IPR002173">
    <property type="entry name" value="Carboh/pur_kinase_PfkB_CS"/>
</dbReference>
<comment type="similarity">
    <text evidence="1">Belongs to the carbohydrate kinase PfkB family.</text>
</comment>
<feature type="domain" description="Carbohydrate kinase PfkB" evidence="4">
    <location>
        <begin position="17"/>
        <end position="287"/>
    </location>
</feature>
<evidence type="ECO:0000259" key="4">
    <source>
        <dbReference type="Pfam" id="PF00294"/>
    </source>
</evidence>
<dbReference type="PROSITE" id="PS00583">
    <property type="entry name" value="PFKB_KINASES_1"/>
    <property type="match status" value="1"/>
</dbReference>
<name>A0ABY8BZN8_9MICO</name>
<sequence>MDQDAAPVVVIGDALIDELRDGRSVTELVGGAALNVAVGLVRLGIPATLIAMVGDDEAGEHIRAYLHDYGVGLLATRGPRGSSRAVSTRTAGEPVYAFNDAAQHRRVQYGDAERAALAVAPLTVVSCFPFDDAEQTAALAEAVGERPLAIDPNPRAGMLHDRGEFVRGFSSLVPRCSLVKIGDDDARLLYASDLDTVRRQLVEAGADAVVATAGAEGASLEAAGVEVTAPVVSLPGPVVDTMGAGDAVLASLVASLIRDAPADAVAWEEALVQAMRVAAATVRFQGALLRHPDAVAMDLDRLGT</sequence>
<evidence type="ECO:0000313" key="6">
    <source>
        <dbReference type="Proteomes" id="UP001214553"/>
    </source>
</evidence>
<reference evidence="5 6" key="1">
    <citation type="submission" date="2023-03" db="EMBL/GenBank/DDBJ databases">
        <title>Genome sequence of Microbacterium sp. KACC 23027.</title>
        <authorList>
            <person name="Kim S."/>
            <person name="Heo J."/>
            <person name="Kwon S.-W."/>
        </authorList>
    </citation>
    <scope>NUCLEOTIDE SEQUENCE [LARGE SCALE GENOMIC DNA]</scope>
    <source>
        <strain evidence="5 6">KACC 23027</strain>
    </source>
</reference>
<keyword evidence="6" id="KW-1185">Reference proteome</keyword>
<keyword evidence="3 5" id="KW-0418">Kinase</keyword>
<dbReference type="Pfam" id="PF00294">
    <property type="entry name" value="PfkB"/>
    <property type="match status" value="1"/>
</dbReference>
<accession>A0ABY8BZN8</accession>
<gene>
    <name evidence="5" type="ORF">PU630_03620</name>
</gene>
<dbReference type="Proteomes" id="UP001214553">
    <property type="component" value="Chromosome"/>
</dbReference>
<dbReference type="RefSeq" id="WP_275278992.1">
    <property type="nucleotide sequence ID" value="NZ_CP119108.1"/>
</dbReference>
<protein>
    <submittedName>
        <fullName evidence="5">PfkB family carbohydrate kinase</fullName>
    </submittedName>
</protein>
<dbReference type="InterPro" id="IPR029056">
    <property type="entry name" value="Ribokinase-like"/>
</dbReference>
<organism evidence="5 6">
    <name type="scientific">Microbacterium horticulturae</name>
    <dbReference type="NCBI Taxonomy" id="3028316"/>
    <lineage>
        <taxon>Bacteria</taxon>
        <taxon>Bacillati</taxon>
        <taxon>Actinomycetota</taxon>
        <taxon>Actinomycetes</taxon>
        <taxon>Micrococcales</taxon>
        <taxon>Microbacteriaceae</taxon>
        <taxon>Microbacterium</taxon>
    </lineage>
</organism>
<proteinExistence type="inferred from homology"/>
<evidence type="ECO:0000256" key="2">
    <source>
        <dbReference type="ARBA" id="ARBA00022679"/>
    </source>
</evidence>
<dbReference type="EMBL" id="CP119108">
    <property type="protein sequence ID" value="WEG09669.1"/>
    <property type="molecule type" value="Genomic_DNA"/>
</dbReference>
<dbReference type="InterPro" id="IPR050306">
    <property type="entry name" value="PfkB_Carbo_kinase"/>
</dbReference>
<evidence type="ECO:0000256" key="1">
    <source>
        <dbReference type="ARBA" id="ARBA00010688"/>
    </source>
</evidence>
<dbReference type="PANTHER" id="PTHR43085:SF57">
    <property type="entry name" value="CARBOHYDRATE KINASE PFKB DOMAIN-CONTAINING PROTEIN"/>
    <property type="match status" value="1"/>
</dbReference>
<evidence type="ECO:0000313" key="5">
    <source>
        <dbReference type="EMBL" id="WEG09669.1"/>
    </source>
</evidence>
<dbReference type="GO" id="GO:0016301">
    <property type="term" value="F:kinase activity"/>
    <property type="evidence" value="ECO:0007669"/>
    <property type="project" value="UniProtKB-KW"/>
</dbReference>
<evidence type="ECO:0000256" key="3">
    <source>
        <dbReference type="ARBA" id="ARBA00022777"/>
    </source>
</evidence>
<dbReference type="InterPro" id="IPR011611">
    <property type="entry name" value="PfkB_dom"/>
</dbReference>
<dbReference type="PANTHER" id="PTHR43085">
    <property type="entry name" value="HEXOKINASE FAMILY MEMBER"/>
    <property type="match status" value="1"/>
</dbReference>
<dbReference type="SUPFAM" id="SSF53613">
    <property type="entry name" value="Ribokinase-like"/>
    <property type="match status" value="1"/>
</dbReference>
<dbReference type="Gene3D" id="3.40.1190.20">
    <property type="match status" value="1"/>
</dbReference>